<keyword evidence="1" id="KW-0812">Transmembrane</keyword>
<evidence type="ECO:0000313" key="3">
    <source>
        <dbReference type="EMBL" id="KAG6484535.1"/>
    </source>
</evidence>
<keyword evidence="1" id="KW-0472">Membrane</keyword>
<gene>
    <name evidence="3" type="ORF">ZIOFF_053054</name>
</gene>
<keyword evidence="4" id="KW-1185">Reference proteome</keyword>
<reference evidence="3 4" key="1">
    <citation type="submission" date="2020-08" db="EMBL/GenBank/DDBJ databases">
        <title>Plant Genome Project.</title>
        <authorList>
            <person name="Zhang R.-G."/>
        </authorList>
    </citation>
    <scope>NUCLEOTIDE SEQUENCE [LARGE SCALE GENOMIC DNA]</scope>
    <source>
        <tissue evidence="3">Rhizome</tissue>
    </source>
</reference>
<feature type="signal peptide" evidence="2">
    <location>
        <begin position="1"/>
        <end position="24"/>
    </location>
</feature>
<protein>
    <recommendedName>
        <fullName evidence="5">Secreted protein</fullName>
    </recommendedName>
</protein>
<evidence type="ECO:0000256" key="1">
    <source>
        <dbReference type="SAM" id="Phobius"/>
    </source>
</evidence>
<proteinExistence type="predicted"/>
<evidence type="ECO:0000256" key="2">
    <source>
        <dbReference type="SAM" id="SignalP"/>
    </source>
</evidence>
<keyword evidence="1" id="KW-1133">Transmembrane helix</keyword>
<keyword evidence="2" id="KW-0732">Signal</keyword>
<accession>A0A8J5KPM6</accession>
<dbReference type="Proteomes" id="UP000734854">
    <property type="component" value="Unassembled WGS sequence"/>
</dbReference>
<sequence>MFAISCLSHFTSIVLSMLVAIALATTIQADAILCIVPVLSDVFEETRPKLFCLQPPLLVEYLMLLVLVLFRSRSLTIILLAHASVASPPTSYGRNTLRFLMALDDNMISALGIHALHQLGVPHGCLAPYGQH</sequence>
<comment type="caution">
    <text evidence="3">The sequence shown here is derived from an EMBL/GenBank/DDBJ whole genome shotgun (WGS) entry which is preliminary data.</text>
</comment>
<name>A0A8J5KPM6_ZINOF</name>
<evidence type="ECO:0008006" key="5">
    <source>
        <dbReference type="Google" id="ProtNLM"/>
    </source>
</evidence>
<dbReference type="AlphaFoldDB" id="A0A8J5KPM6"/>
<evidence type="ECO:0000313" key="4">
    <source>
        <dbReference type="Proteomes" id="UP000734854"/>
    </source>
</evidence>
<organism evidence="3 4">
    <name type="scientific">Zingiber officinale</name>
    <name type="common">Ginger</name>
    <name type="synonym">Amomum zingiber</name>
    <dbReference type="NCBI Taxonomy" id="94328"/>
    <lineage>
        <taxon>Eukaryota</taxon>
        <taxon>Viridiplantae</taxon>
        <taxon>Streptophyta</taxon>
        <taxon>Embryophyta</taxon>
        <taxon>Tracheophyta</taxon>
        <taxon>Spermatophyta</taxon>
        <taxon>Magnoliopsida</taxon>
        <taxon>Liliopsida</taxon>
        <taxon>Zingiberales</taxon>
        <taxon>Zingiberaceae</taxon>
        <taxon>Zingiber</taxon>
    </lineage>
</organism>
<dbReference type="EMBL" id="JACMSC010000015">
    <property type="protein sequence ID" value="KAG6484535.1"/>
    <property type="molecule type" value="Genomic_DNA"/>
</dbReference>
<feature type="chain" id="PRO_5035261357" description="Secreted protein" evidence="2">
    <location>
        <begin position="25"/>
        <end position="132"/>
    </location>
</feature>
<feature type="transmembrane region" description="Helical" evidence="1">
    <location>
        <begin position="53"/>
        <end position="70"/>
    </location>
</feature>